<dbReference type="InterPro" id="IPR029151">
    <property type="entry name" value="Sensor-like_sf"/>
</dbReference>
<keyword evidence="2" id="KW-0812">Transmembrane</keyword>
<comment type="caution">
    <text evidence="4">The sequence shown here is derived from an EMBL/GenBank/DDBJ whole genome shotgun (WGS) entry which is preliminary data.</text>
</comment>
<organism evidence="4 5">
    <name type="scientific">candidate division KSB3 bacterium</name>
    <dbReference type="NCBI Taxonomy" id="2044937"/>
    <lineage>
        <taxon>Bacteria</taxon>
        <taxon>candidate division KSB3</taxon>
    </lineage>
</organism>
<feature type="coiled-coil region" evidence="1">
    <location>
        <begin position="457"/>
        <end position="502"/>
    </location>
</feature>
<name>A0A9D5JVF0_9BACT</name>
<dbReference type="GO" id="GO:0007165">
    <property type="term" value="P:signal transduction"/>
    <property type="evidence" value="ECO:0007669"/>
    <property type="project" value="InterPro"/>
</dbReference>
<evidence type="ECO:0000256" key="2">
    <source>
        <dbReference type="SAM" id="Phobius"/>
    </source>
</evidence>
<evidence type="ECO:0000256" key="1">
    <source>
        <dbReference type="SAM" id="Coils"/>
    </source>
</evidence>
<dbReference type="SMART" id="SM00304">
    <property type="entry name" value="HAMP"/>
    <property type="match status" value="1"/>
</dbReference>
<keyword evidence="2" id="KW-0472">Membrane</keyword>
<evidence type="ECO:0000313" key="4">
    <source>
        <dbReference type="EMBL" id="MBD3324865.1"/>
    </source>
</evidence>
<dbReference type="CDD" id="cd06225">
    <property type="entry name" value="HAMP"/>
    <property type="match status" value="1"/>
</dbReference>
<proteinExistence type="predicted"/>
<sequence length="537" mass="61004">MDASEPKTGRQIRLGLFWKILVATLIAGIIPLLLVSYNSTTAIEETGNKAQEVAAEELDNKSIEALQVRAKQTALQISLILEHSVQDTLYVAELEPAFERYETFYQSRRSDLWYQTGTEEDPQETIRPLPLYREMAFIDKSGQEIVRIVDGKKIPEDALRDVSNPANTTYLTETYFDQTIDLPKGEIYVSPVMAWYVSTEKQPAQALSAEVSPFEYVQYEAVIRFATPVYNDGDELEGIVVLSLDHRHLMEKTNHIRSSNEEVVWPDYGSGDYAYMLDYQGWLIAHPNLATLRGLDEEGNLMPTQTMETLDQTLPFNMLSSDIKEEAIEISSAVLAGEEGNIQSENLEGALKVDVYVPIEFSYGVYQDEGYFGGLVLSENVQNVEKAGEISKSIINQAVAAIQKDIFWIAGISLVMFVGASVFVSRSIINPIRRLTEAARIMEKGELDVSMLNQLLNRRLQDEVTELTRVFKQMARAVQLRERNLREQVMELKIQIDEAKKQEEVDKIVQSESFKSLQVKAKEMRARRMARQEQRED</sequence>
<dbReference type="AlphaFoldDB" id="A0A9D5JVF0"/>
<dbReference type="PROSITE" id="PS50885">
    <property type="entry name" value="HAMP"/>
    <property type="match status" value="1"/>
</dbReference>
<dbReference type="SUPFAM" id="SSF103190">
    <property type="entry name" value="Sensory domain-like"/>
    <property type="match status" value="1"/>
</dbReference>
<dbReference type="GO" id="GO:0016020">
    <property type="term" value="C:membrane"/>
    <property type="evidence" value="ECO:0007669"/>
    <property type="project" value="InterPro"/>
</dbReference>
<dbReference type="EMBL" id="WJJP01000312">
    <property type="protein sequence ID" value="MBD3324865.1"/>
    <property type="molecule type" value="Genomic_DNA"/>
</dbReference>
<gene>
    <name evidence="4" type="ORF">GF339_09790</name>
</gene>
<dbReference type="Gene3D" id="3.30.450.20">
    <property type="entry name" value="PAS domain"/>
    <property type="match status" value="1"/>
</dbReference>
<feature type="transmembrane region" description="Helical" evidence="2">
    <location>
        <begin position="16"/>
        <end position="37"/>
    </location>
</feature>
<evidence type="ECO:0000313" key="5">
    <source>
        <dbReference type="Proteomes" id="UP000649604"/>
    </source>
</evidence>
<dbReference type="Gene3D" id="6.10.340.10">
    <property type="match status" value="1"/>
</dbReference>
<keyword evidence="2" id="KW-1133">Transmembrane helix</keyword>
<dbReference type="Pfam" id="PF00672">
    <property type="entry name" value="HAMP"/>
    <property type="match status" value="1"/>
</dbReference>
<dbReference type="Proteomes" id="UP000649604">
    <property type="component" value="Unassembled WGS sequence"/>
</dbReference>
<protein>
    <submittedName>
        <fullName evidence="4">HAMP domain-containing protein</fullName>
    </submittedName>
</protein>
<reference evidence="4" key="1">
    <citation type="submission" date="2019-11" db="EMBL/GenBank/DDBJ databases">
        <title>Microbial mats filling the niche in hypersaline microbial mats.</title>
        <authorList>
            <person name="Wong H.L."/>
            <person name="Macleod F.I."/>
            <person name="White R.A. III"/>
            <person name="Burns B.P."/>
        </authorList>
    </citation>
    <scope>NUCLEOTIDE SEQUENCE</scope>
    <source>
        <strain evidence="4">Rbin_158</strain>
    </source>
</reference>
<keyword evidence="1" id="KW-0175">Coiled coil</keyword>
<accession>A0A9D5JVF0</accession>
<dbReference type="InterPro" id="IPR003660">
    <property type="entry name" value="HAMP_dom"/>
</dbReference>
<evidence type="ECO:0000259" key="3">
    <source>
        <dbReference type="PROSITE" id="PS50885"/>
    </source>
</evidence>
<feature type="transmembrane region" description="Helical" evidence="2">
    <location>
        <begin position="406"/>
        <end position="424"/>
    </location>
</feature>
<feature type="domain" description="HAMP" evidence="3">
    <location>
        <begin position="426"/>
        <end position="483"/>
    </location>
</feature>